<dbReference type="Pfam" id="PF00486">
    <property type="entry name" value="Trans_reg_C"/>
    <property type="match status" value="1"/>
</dbReference>
<evidence type="ECO:0000256" key="2">
    <source>
        <dbReference type="ARBA" id="ARBA00023125"/>
    </source>
</evidence>
<sequence length="227" mass="26343">MGEEMDGQWVDFVPKRILLNMTDCTLAKVIEYGLRKCGYVVNLSSISPQKDAYDIIIQDEWESATLVDSTLTTIVIRDLTQDLREFPTKRNLMSLDKPFDFEHLLHMIQSHLPKNIGSAHALQVSQTQRAIRLHHVEVYDAGMEIQCFGYRVALTWREYHVFLALLQEHGSLVEETRLIEKISERISNQRTSLTQSINKLRRKLNCCSDHVQILTQKKEGYRLQISI</sequence>
<evidence type="ECO:0000256" key="4">
    <source>
        <dbReference type="PROSITE-ProRule" id="PRU01091"/>
    </source>
</evidence>
<keyword evidence="1" id="KW-0805">Transcription regulation</keyword>
<evidence type="ECO:0000313" key="6">
    <source>
        <dbReference type="EMBL" id="RED76044.1"/>
    </source>
</evidence>
<protein>
    <submittedName>
        <fullName evidence="6">DNA-binding response OmpR family regulator</fullName>
    </submittedName>
</protein>
<dbReference type="SMART" id="SM00862">
    <property type="entry name" value="Trans_reg_C"/>
    <property type="match status" value="1"/>
</dbReference>
<dbReference type="GO" id="GO:0003677">
    <property type="term" value="F:DNA binding"/>
    <property type="evidence" value="ECO:0007669"/>
    <property type="project" value="UniProtKB-UniRule"/>
</dbReference>
<dbReference type="InterPro" id="IPR001867">
    <property type="entry name" value="OmpR/PhoB-type_DNA-bd"/>
</dbReference>
<dbReference type="PROSITE" id="PS51755">
    <property type="entry name" value="OMPR_PHOB"/>
    <property type="match status" value="1"/>
</dbReference>
<keyword evidence="2 4" id="KW-0238">DNA-binding</keyword>
<dbReference type="Proteomes" id="UP000256977">
    <property type="component" value="Unassembled WGS sequence"/>
</dbReference>
<dbReference type="InterPro" id="IPR016032">
    <property type="entry name" value="Sig_transdc_resp-reg_C-effctor"/>
</dbReference>
<comment type="caution">
    <text evidence="6">The sequence shown here is derived from an EMBL/GenBank/DDBJ whole genome shotgun (WGS) entry which is preliminary data.</text>
</comment>
<keyword evidence="3" id="KW-0804">Transcription</keyword>
<dbReference type="EMBL" id="QRDZ01000013">
    <property type="protein sequence ID" value="RED76044.1"/>
    <property type="molecule type" value="Genomic_DNA"/>
</dbReference>
<proteinExistence type="predicted"/>
<evidence type="ECO:0000313" key="7">
    <source>
        <dbReference type="Proteomes" id="UP000256977"/>
    </source>
</evidence>
<dbReference type="RefSeq" id="WP_116061847.1">
    <property type="nucleotide sequence ID" value="NZ_QRDZ01000013.1"/>
</dbReference>
<name>A0A3D9JPT9_9BACL</name>
<feature type="domain" description="OmpR/PhoB-type" evidence="5">
    <location>
        <begin position="128"/>
        <end position="225"/>
    </location>
</feature>
<accession>A0A3D9JPT9</accession>
<feature type="DNA-binding region" description="OmpR/PhoB-type" evidence="4">
    <location>
        <begin position="128"/>
        <end position="225"/>
    </location>
</feature>
<organism evidence="6 7">
    <name type="scientific">Cohnella phaseoli</name>
    <dbReference type="NCBI Taxonomy" id="456490"/>
    <lineage>
        <taxon>Bacteria</taxon>
        <taxon>Bacillati</taxon>
        <taxon>Bacillota</taxon>
        <taxon>Bacilli</taxon>
        <taxon>Bacillales</taxon>
        <taxon>Paenibacillaceae</taxon>
        <taxon>Cohnella</taxon>
    </lineage>
</organism>
<gene>
    <name evidence="6" type="ORF">DFP98_113104</name>
</gene>
<dbReference type="SUPFAM" id="SSF46894">
    <property type="entry name" value="C-terminal effector domain of the bipartite response regulators"/>
    <property type="match status" value="1"/>
</dbReference>
<evidence type="ECO:0000256" key="3">
    <source>
        <dbReference type="ARBA" id="ARBA00023163"/>
    </source>
</evidence>
<dbReference type="Gene3D" id="1.10.10.10">
    <property type="entry name" value="Winged helix-like DNA-binding domain superfamily/Winged helix DNA-binding domain"/>
    <property type="match status" value="1"/>
</dbReference>
<reference evidence="6 7" key="1">
    <citation type="submission" date="2018-07" db="EMBL/GenBank/DDBJ databases">
        <title>Genomic Encyclopedia of Type Strains, Phase III (KMG-III): the genomes of soil and plant-associated and newly described type strains.</title>
        <authorList>
            <person name="Whitman W."/>
        </authorList>
    </citation>
    <scope>NUCLEOTIDE SEQUENCE [LARGE SCALE GENOMIC DNA]</scope>
    <source>
        <strain evidence="6 7">CECT 7287</strain>
    </source>
</reference>
<dbReference type="OrthoDB" id="2678843at2"/>
<evidence type="ECO:0000256" key="1">
    <source>
        <dbReference type="ARBA" id="ARBA00023015"/>
    </source>
</evidence>
<evidence type="ECO:0000259" key="5">
    <source>
        <dbReference type="PROSITE" id="PS51755"/>
    </source>
</evidence>
<keyword evidence="7" id="KW-1185">Reference proteome</keyword>
<dbReference type="InterPro" id="IPR036388">
    <property type="entry name" value="WH-like_DNA-bd_sf"/>
</dbReference>
<dbReference type="AlphaFoldDB" id="A0A3D9JPT9"/>
<dbReference type="GO" id="GO:0000160">
    <property type="term" value="P:phosphorelay signal transduction system"/>
    <property type="evidence" value="ECO:0007669"/>
    <property type="project" value="InterPro"/>
</dbReference>
<dbReference type="GO" id="GO:0006355">
    <property type="term" value="P:regulation of DNA-templated transcription"/>
    <property type="evidence" value="ECO:0007669"/>
    <property type="project" value="InterPro"/>
</dbReference>